<reference evidence="6" key="2">
    <citation type="submission" date="2022-10" db="EMBL/GenBank/DDBJ databases">
        <authorList>
            <consortium name="ENA_rothamsted_submissions"/>
            <consortium name="culmorum"/>
            <person name="King R."/>
        </authorList>
    </citation>
    <scope>NUCLEOTIDE SEQUENCE</scope>
</reference>
<dbReference type="InterPro" id="IPR040168">
    <property type="entry name" value="Not2/3/5"/>
</dbReference>
<dbReference type="GO" id="GO:0030015">
    <property type="term" value="C:CCR4-NOT core complex"/>
    <property type="evidence" value="ECO:0007669"/>
    <property type="project" value="InterPro"/>
</dbReference>
<dbReference type="Gene3D" id="2.30.30.1020">
    <property type="entry name" value="CCR4-NOT complex subunit 2/3/5, C-terminal domain"/>
    <property type="match status" value="1"/>
</dbReference>
<evidence type="ECO:0000256" key="3">
    <source>
        <dbReference type="ARBA" id="ARBA00023163"/>
    </source>
</evidence>
<evidence type="ECO:0000259" key="5">
    <source>
        <dbReference type="Pfam" id="PF04153"/>
    </source>
</evidence>
<evidence type="ECO:0000256" key="2">
    <source>
        <dbReference type="ARBA" id="ARBA00023015"/>
    </source>
</evidence>
<dbReference type="Pfam" id="PF04153">
    <property type="entry name" value="NOT2_3_5_C"/>
    <property type="match status" value="1"/>
</dbReference>
<evidence type="ECO:0000256" key="4">
    <source>
        <dbReference type="SAM" id="MobiDB-lite"/>
    </source>
</evidence>
<name>A0A9P0JAM1_APHGO</name>
<organism evidence="6 7">
    <name type="scientific">Aphis gossypii</name>
    <name type="common">Cotton aphid</name>
    <dbReference type="NCBI Taxonomy" id="80765"/>
    <lineage>
        <taxon>Eukaryota</taxon>
        <taxon>Metazoa</taxon>
        <taxon>Ecdysozoa</taxon>
        <taxon>Arthropoda</taxon>
        <taxon>Hexapoda</taxon>
        <taxon>Insecta</taxon>
        <taxon>Pterygota</taxon>
        <taxon>Neoptera</taxon>
        <taxon>Paraneoptera</taxon>
        <taxon>Hemiptera</taxon>
        <taxon>Sternorrhyncha</taxon>
        <taxon>Aphidomorpha</taxon>
        <taxon>Aphidoidea</taxon>
        <taxon>Aphididae</taxon>
        <taxon>Aphidini</taxon>
        <taxon>Aphis</taxon>
        <taxon>Aphis</taxon>
    </lineage>
</organism>
<dbReference type="GO" id="GO:2000036">
    <property type="term" value="P:regulation of stem cell population maintenance"/>
    <property type="evidence" value="ECO:0007669"/>
    <property type="project" value="UniProtKB-ARBA"/>
</dbReference>
<accession>A0A9P0JAM1</accession>
<dbReference type="PANTHER" id="PTHR23326">
    <property type="entry name" value="CCR4 NOT-RELATED"/>
    <property type="match status" value="1"/>
</dbReference>
<sequence length="536" mass="60176">MVVPGARGFGASTSPTAHRLLMRHTATTVSERPARSTTNITPSDALPRARKAAEDGARNTVRPTLAGRNVKPRTEASGGQFLRSGTHQMVRSKKKSSSNQSSNNMDPSQFNDSWKIVKHVSGNVADTKMQNRKKMSNVVTQNTANNNSQAHNSMENTMIQHSNWKDHSQMPDLLKQWDFSLILGELYNDIVNGQNSADSLFMPDFNLSPPFNFQSKFNCDNEMPPDLSQSNFPLIDGQILSNNGPRNDFNGKYANAVSAEKSYVKVLKSNAEPSAFKMRKKDFPALPGTQIQMPNVANKQSTMTDSNSERVTANIEPKLFNNLKKNNSRPSCRSLSDTDFHVNGTTVPLSNHVNISIANGMVSDIPGSMLRDQFGIIGHLVSMRAVEYDRKFSTLTYGHDLTSLGMNLNSPENIYTTFAGPFESAPLGPHNIDFDVPPEYRVQDKIKDKLAPINLSKYEEDLLFYLFYTHFGEVMQLSVSDELRIRGWRYHTGYRVWFIPESESIKLDKNGTNKHGIFYVFDPQLWRKVPRELNLG</sequence>
<keyword evidence="3" id="KW-0804">Transcription</keyword>
<dbReference type="OrthoDB" id="25391at2759"/>
<reference evidence="6" key="1">
    <citation type="submission" date="2022-02" db="EMBL/GenBank/DDBJ databases">
        <authorList>
            <person name="King R."/>
        </authorList>
    </citation>
    <scope>NUCLEOTIDE SEQUENCE</scope>
</reference>
<dbReference type="InterPro" id="IPR038635">
    <property type="entry name" value="CCR4-NOT_su2/3/5_C_sf"/>
</dbReference>
<gene>
    <name evidence="6" type="ORF">APHIGO_LOCUS9059</name>
</gene>
<comment type="similarity">
    <text evidence="1">Belongs to the CNOT2/3/5 family.</text>
</comment>
<evidence type="ECO:0000256" key="1">
    <source>
        <dbReference type="ARBA" id="ARBA00007682"/>
    </source>
</evidence>
<dbReference type="GO" id="GO:0006355">
    <property type="term" value="P:regulation of DNA-templated transcription"/>
    <property type="evidence" value="ECO:0007669"/>
    <property type="project" value="InterPro"/>
</dbReference>
<feature type="region of interest" description="Disordered" evidence="4">
    <location>
        <begin position="27"/>
        <end position="113"/>
    </location>
</feature>
<dbReference type="Proteomes" id="UP001154329">
    <property type="component" value="Chromosome 3"/>
</dbReference>
<keyword evidence="2" id="KW-0805">Transcription regulation</keyword>
<dbReference type="InterPro" id="IPR007282">
    <property type="entry name" value="NOT2/3/5_C"/>
</dbReference>
<evidence type="ECO:0000313" key="7">
    <source>
        <dbReference type="Proteomes" id="UP001154329"/>
    </source>
</evidence>
<dbReference type="AlphaFoldDB" id="A0A9P0JAM1"/>
<feature type="domain" description="NOT2/NOT3/NOT5 C-terminal" evidence="5">
    <location>
        <begin position="415"/>
        <end position="533"/>
    </location>
</feature>
<feature type="compositionally biased region" description="Polar residues" evidence="4">
    <location>
        <begin position="27"/>
        <end position="42"/>
    </location>
</feature>
<keyword evidence="7" id="KW-1185">Reference proteome</keyword>
<proteinExistence type="inferred from homology"/>
<dbReference type="EMBL" id="OU899036">
    <property type="protein sequence ID" value="CAH1732592.1"/>
    <property type="molecule type" value="Genomic_DNA"/>
</dbReference>
<protein>
    <recommendedName>
        <fullName evidence="5">NOT2/NOT3/NOT5 C-terminal domain-containing protein</fullName>
    </recommendedName>
</protein>
<evidence type="ECO:0000313" key="6">
    <source>
        <dbReference type="EMBL" id="CAH1732592.1"/>
    </source>
</evidence>